<organism evidence="1 2">
    <name type="scientific">Cercophora samala</name>
    <dbReference type="NCBI Taxonomy" id="330535"/>
    <lineage>
        <taxon>Eukaryota</taxon>
        <taxon>Fungi</taxon>
        <taxon>Dikarya</taxon>
        <taxon>Ascomycota</taxon>
        <taxon>Pezizomycotina</taxon>
        <taxon>Sordariomycetes</taxon>
        <taxon>Sordariomycetidae</taxon>
        <taxon>Sordariales</taxon>
        <taxon>Lasiosphaeriaceae</taxon>
        <taxon>Cercophora</taxon>
    </lineage>
</organism>
<name>A0AA40DE56_9PEZI</name>
<gene>
    <name evidence="1" type="ORF">QBC41DRAFT_66228</name>
</gene>
<dbReference type="AlphaFoldDB" id="A0AA40DE56"/>
<comment type="caution">
    <text evidence="1">The sequence shown here is derived from an EMBL/GenBank/DDBJ whole genome shotgun (WGS) entry which is preliminary data.</text>
</comment>
<evidence type="ECO:0000313" key="2">
    <source>
        <dbReference type="Proteomes" id="UP001174997"/>
    </source>
</evidence>
<proteinExistence type="predicted"/>
<reference evidence="1" key="1">
    <citation type="submission" date="2023-06" db="EMBL/GenBank/DDBJ databases">
        <title>Genome-scale phylogeny and comparative genomics of the fungal order Sordariales.</title>
        <authorList>
            <consortium name="Lawrence Berkeley National Laboratory"/>
            <person name="Hensen N."/>
            <person name="Bonometti L."/>
            <person name="Westerberg I."/>
            <person name="Brannstrom I.O."/>
            <person name="Guillou S."/>
            <person name="Cros-Aarteil S."/>
            <person name="Calhoun S."/>
            <person name="Haridas S."/>
            <person name="Kuo A."/>
            <person name="Mondo S."/>
            <person name="Pangilinan J."/>
            <person name="Riley R."/>
            <person name="Labutti K."/>
            <person name="Andreopoulos B."/>
            <person name="Lipzen A."/>
            <person name="Chen C."/>
            <person name="Yanf M."/>
            <person name="Daum C."/>
            <person name="Ng V."/>
            <person name="Clum A."/>
            <person name="Steindorff A."/>
            <person name="Ohm R."/>
            <person name="Martin F."/>
            <person name="Silar P."/>
            <person name="Natvig D."/>
            <person name="Lalanne C."/>
            <person name="Gautier V."/>
            <person name="Ament-Velasquez S.L."/>
            <person name="Kruys A."/>
            <person name="Hutchinson M.I."/>
            <person name="Powell A.J."/>
            <person name="Barry K."/>
            <person name="Miller A.N."/>
            <person name="Grigoriev I.V."/>
            <person name="Debuchy R."/>
            <person name="Gladieux P."/>
            <person name="Thoren M.H."/>
            <person name="Johannesson H."/>
        </authorList>
    </citation>
    <scope>NUCLEOTIDE SEQUENCE</scope>
    <source>
        <strain evidence="1">CBS 307.81</strain>
    </source>
</reference>
<dbReference type="Proteomes" id="UP001174997">
    <property type="component" value="Unassembled WGS sequence"/>
</dbReference>
<keyword evidence="2" id="KW-1185">Reference proteome</keyword>
<accession>A0AA40DE56</accession>
<sequence>MTWLCCFLEGSWNAISTNIWPKDFSVTSWNSMALGDCTCPKFPQASQPNLEFTLSISTRPVESRQGRVGRSRSHHASHAKGDGWARKLCDRCLRGLTQSMVLKLPVEDTQDGDQALLVFNTFTAGKLREAVLERDEDSDIAQVCSVSRYEDIILFRFISRPKVDCLGCLATDAAAYHPEVTIRHPEEADGVGGTASQSKLAPS</sequence>
<evidence type="ECO:0000313" key="1">
    <source>
        <dbReference type="EMBL" id="KAK0670820.1"/>
    </source>
</evidence>
<protein>
    <submittedName>
        <fullName evidence="1">Uncharacterized protein</fullName>
    </submittedName>
</protein>
<dbReference type="EMBL" id="JAULSY010000027">
    <property type="protein sequence ID" value="KAK0670820.1"/>
    <property type="molecule type" value="Genomic_DNA"/>
</dbReference>